<evidence type="ECO:0000259" key="8">
    <source>
        <dbReference type="PROSITE" id="PS51781"/>
    </source>
</evidence>
<keyword evidence="7" id="KW-0998">Cell outer membrane</keyword>
<evidence type="ECO:0000256" key="7">
    <source>
        <dbReference type="ARBA" id="ARBA00023237"/>
    </source>
</evidence>
<dbReference type="GO" id="GO:0015288">
    <property type="term" value="F:porin activity"/>
    <property type="evidence" value="ECO:0007669"/>
    <property type="project" value="TreeGrafter"/>
</dbReference>
<name>W4LS80_ENTF1</name>
<evidence type="ECO:0000256" key="6">
    <source>
        <dbReference type="ARBA" id="ARBA00023136"/>
    </source>
</evidence>
<evidence type="ECO:0000313" key="9">
    <source>
        <dbReference type="EMBL" id="ETX00257.1"/>
    </source>
</evidence>
<dbReference type="PROSITE" id="PS51781">
    <property type="entry name" value="SH3B"/>
    <property type="match status" value="1"/>
</dbReference>
<evidence type="ECO:0000256" key="1">
    <source>
        <dbReference type="ARBA" id="ARBA00004442"/>
    </source>
</evidence>
<gene>
    <name evidence="9" type="ORF">ETSY1_11865</name>
</gene>
<accession>W4LS80</accession>
<dbReference type="AlphaFoldDB" id="W4LS80"/>
<keyword evidence="5" id="KW-0812">Transmembrane</keyword>
<keyword evidence="6" id="KW-0472">Membrane</keyword>
<dbReference type="Pfam" id="PF08239">
    <property type="entry name" value="SH3_3"/>
    <property type="match status" value="1"/>
</dbReference>
<comment type="subcellular location">
    <subcellularLocation>
        <location evidence="1">Cell outer membrane</location>
    </subcellularLocation>
</comment>
<organism evidence="9 10">
    <name type="scientific">Entotheonella factor</name>
    <dbReference type="NCBI Taxonomy" id="1429438"/>
    <lineage>
        <taxon>Bacteria</taxon>
        <taxon>Pseudomonadati</taxon>
        <taxon>Nitrospinota/Tectimicrobiota group</taxon>
        <taxon>Candidatus Tectimicrobiota</taxon>
        <taxon>Candidatus Entotheonellia</taxon>
        <taxon>Candidatus Entotheonellales</taxon>
        <taxon>Candidatus Entotheonellaceae</taxon>
        <taxon>Candidatus Entotheonella</taxon>
    </lineage>
</organism>
<evidence type="ECO:0000256" key="2">
    <source>
        <dbReference type="ARBA" id="ARBA00007613"/>
    </source>
</evidence>
<proteinExistence type="inferred from homology"/>
<dbReference type="Pfam" id="PF02321">
    <property type="entry name" value="OEP"/>
    <property type="match status" value="2"/>
</dbReference>
<dbReference type="InterPro" id="IPR051906">
    <property type="entry name" value="TolC-like"/>
</dbReference>
<keyword evidence="10" id="KW-1185">Reference proteome</keyword>
<reference evidence="9 10" key="1">
    <citation type="journal article" date="2014" name="Nature">
        <title>An environmental bacterial taxon with a large and distinct metabolic repertoire.</title>
        <authorList>
            <person name="Wilson M.C."/>
            <person name="Mori T."/>
            <person name="Ruckert C."/>
            <person name="Uria A.R."/>
            <person name="Helf M.J."/>
            <person name="Takada K."/>
            <person name="Gernert C."/>
            <person name="Steffens U.A."/>
            <person name="Heycke N."/>
            <person name="Schmitt S."/>
            <person name="Rinke C."/>
            <person name="Helfrich E.J."/>
            <person name="Brachmann A.O."/>
            <person name="Gurgui C."/>
            <person name="Wakimoto T."/>
            <person name="Kracht M."/>
            <person name="Crusemann M."/>
            <person name="Hentschel U."/>
            <person name="Abe I."/>
            <person name="Matsunaga S."/>
            <person name="Kalinowski J."/>
            <person name="Takeyama H."/>
            <person name="Piel J."/>
        </authorList>
    </citation>
    <scope>NUCLEOTIDE SEQUENCE [LARGE SCALE GENOMIC DNA]</scope>
    <source>
        <strain evidence="10">TSY1</strain>
    </source>
</reference>
<feature type="domain" description="SH3b" evidence="8">
    <location>
        <begin position="11"/>
        <end position="75"/>
    </location>
</feature>
<dbReference type="GO" id="GO:0009279">
    <property type="term" value="C:cell outer membrane"/>
    <property type="evidence" value="ECO:0007669"/>
    <property type="project" value="UniProtKB-SubCell"/>
</dbReference>
<dbReference type="GO" id="GO:0015562">
    <property type="term" value="F:efflux transmembrane transporter activity"/>
    <property type="evidence" value="ECO:0007669"/>
    <property type="project" value="InterPro"/>
</dbReference>
<dbReference type="Gene3D" id="2.30.30.40">
    <property type="entry name" value="SH3 Domains"/>
    <property type="match status" value="1"/>
</dbReference>
<evidence type="ECO:0000313" key="10">
    <source>
        <dbReference type="Proteomes" id="UP000019141"/>
    </source>
</evidence>
<dbReference type="Proteomes" id="UP000019141">
    <property type="component" value="Unassembled WGS sequence"/>
</dbReference>
<dbReference type="HOGENOM" id="CLU_018389_0_0_7"/>
<comment type="similarity">
    <text evidence="2">Belongs to the outer membrane factor (OMF) (TC 1.B.17) family.</text>
</comment>
<keyword evidence="4" id="KW-1134">Transmembrane beta strand</keyword>
<dbReference type="Gene3D" id="1.20.1600.10">
    <property type="entry name" value="Outer membrane efflux proteins (OEP)"/>
    <property type="match status" value="1"/>
</dbReference>
<keyword evidence="3" id="KW-0813">Transport</keyword>
<evidence type="ECO:0000256" key="5">
    <source>
        <dbReference type="ARBA" id="ARBA00022692"/>
    </source>
</evidence>
<dbReference type="SUPFAM" id="SSF56954">
    <property type="entry name" value="Outer membrane efflux proteins (OEP)"/>
    <property type="match status" value="1"/>
</dbReference>
<dbReference type="Gene3D" id="3.40.50.2300">
    <property type="match status" value="2"/>
</dbReference>
<evidence type="ECO:0000256" key="3">
    <source>
        <dbReference type="ARBA" id="ARBA00022448"/>
    </source>
</evidence>
<dbReference type="InterPro" id="IPR003646">
    <property type="entry name" value="SH3-like_bac-type"/>
</dbReference>
<dbReference type="GO" id="GO:1990281">
    <property type="term" value="C:efflux pump complex"/>
    <property type="evidence" value="ECO:0007669"/>
    <property type="project" value="TreeGrafter"/>
</dbReference>
<dbReference type="EMBL" id="AZHW01000360">
    <property type="protein sequence ID" value="ETX00257.1"/>
    <property type="molecule type" value="Genomic_DNA"/>
</dbReference>
<sequence length="850" mass="94454">MYQPIAALAAQQTLYVQPSRANLRESPAIEPDNRLGVLPGGTPIKAFELDGDWYPVQLQDGRTGWMHRSVLGPKPPSAPVVERGVRTSQLPVVRIGILQDGKVLEADATPIFKQEIRELLRDEYDVRFSDATQLQGDWTVPSVQAALDRLLANPRVDMILALGALASHEAGQRRQLSKPVFAPFIIDVGLQNIPLRDGTSGVRNLSYVTFPSDIERDFRAFLEVIRFKKVAFIASQGIVEALPQLLQSVETTVAGLGLEVKIVPVGQTVDTALAALTDDIEAVYVVPLPHVSPEEFQRLIDGLIAKRLPSFSLCGRSEVEQGLLFSLARSTNMLRLARRVALNIQRTLFGEEPGTFPVAFSRGERMTFNMATARAIGLTPPWEFLTQMDVLYGEPQDLPRRLSLPLVVEEAVRANLDLQAVERFVAAGREDIREARAALWPQLTARVQGRVIDDDRANVGLPERAGSAALELSQLIYSEPTWANLRIQQSLQLSREAEKTITLLDVVLEAATGYLNVLSAKTVERIQRDNLNLTRTNLELARVRRSVGVARPNEVLRWESQVANDRRQVINAFAQREQTEIALNRVLHRPLEEGFTTEEPDLQDHRLMTSFGLILPYVDNPRYFEIFREFMVRQGLEAAPELRQVAAQIAAQERTLKSAERSFYTPEIGLSGNLTGVETDGVGSSGAPGDDVNWEIGAQASLPLYTGGARLARRQRAREELAQLQLEREAAAERIAANIRIAMYAAGSTYANIEPAQEAATAATKNFDLVTDAYGRGAVSILDLLDAQREALSANLDAANTVYAYLIELMQMQRSIGQFDFFVSEDGRRDWFERLDTFFREQGVTIDKSK</sequence>
<dbReference type="InterPro" id="IPR003423">
    <property type="entry name" value="OMP_efflux"/>
</dbReference>
<comment type="caution">
    <text evidence="9">The sequence shown here is derived from an EMBL/GenBank/DDBJ whole genome shotgun (WGS) entry which is preliminary data.</text>
</comment>
<protein>
    <recommendedName>
        <fullName evidence="8">SH3b domain-containing protein</fullName>
    </recommendedName>
</protein>
<dbReference type="PANTHER" id="PTHR30026:SF20">
    <property type="entry name" value="OUTER MEMBRANE PROTEIN TOLC"/>
    <property type="match status" value="1"/>
</dbReference>
<dbReference type="PANTHER" id="PTHR30026">
    <property type="entry name" value="OUTER MEMBRANE PROTEIN TOLC"/>
    <property type="match status" value="1"/>
</dbReference>
<evidence type="ECO:0000256" key="4">
    <source>
        <dbReference type="ARBA" id="ARBA00022452"/>
    </source>
</evidence>
<dbReference type="PATRIC" id="fig|1429438.4.peg.2390"/>